<dbReference type="CDD" id="cd22157">
    <property type="entry name" value="F-box_AtFBW1-like"/>
    <property type="match status" value="1"/>
</dbReference>
<proteinExistence type="predicted"/>
<dbReference type="Gene3D" id="1.20.1280.50">
    <property type="match status" value="1"/>
</dbReference>
<dbReference type="Proteomes" id="UP000028999">
    <property type="component" value="Unassembled WGS sequence"/>
</dbReference>
<dbReference type="AlphaFoldDB" id="A0A078GG96"/>
<organism evidence="2 3">
    <name type="scientific">Brassica napus</name>
    <name type="common">Rape</name>
    <dbReference type="NCBI Taxonomy" id="3708"/>
    <lineage>
        <taxon>Eukaryota</taxon>
        <taxon>Viridiplantae</taxon>
        <taxon>Streptophyta</taxon>
        <taxon>Embryophyta</taxon>
        <taxon>Tracheophyta</taxon>
        <taxon>Spermatophyta</taxon>
        <taxon>Magnoliopsida</taxon>
        <taxon>eudicotyledons</taxon>
        <taxon>Gunneridae</taxon>
        <taxon>Pentapetalae</taxon>
        <taxon>rosids</taxon>
        <taxon>malvids</taxon>
        <taxon>Brassicales</taxon>
        <taxon>Brassicaceae</taxon>
        <taxon>Brassiceae</taxon>
        <taxon>Brassica</taxon>
    </lineage>
</organism>
<name>A0A078GG96_BRANA</name>
<dbReference type="PANTHER" id="PTHR31111:SF112">
    <property type="entry name" value="F-BOX DOMAIN-CONTAINING PROTEIN"/>
    <property type="match status" value="1"/>
</dbReference>
<evidence type="ECO:0000313" key="2">
    <source>
        <dbReference type="EMBL" id="CDY24359.1"/>
    </source>
</evidence>
<dbReference type="SMART" id="SM00256">
    <property type="entry name" value="FBOX"/>
    <property type="match status" value="1"/>
</dbReference>
<dbReference type="PANTHER" id="PTHR31111">
    <property type="entry name" value="BNAA05G37150D PROTEIN-RELATED"/>
    <property type="match status" value="1"/>
</dbReference>
<sequence>MEPKEKKKRKTNCKKSRIQSIPTDLTIEILSRLPEKSVARFSCVSKLWSSITSDPSFPRSRLLLCFQKHNDLFVSSIPHHNQNSNRSYSSSLFAGSFNLHWRLSFVDAHQQSEQSIFVANPVGSLS</sequence>
<dbReference type="PaxDb" id="3708-A0A078GG96"/>
<dbReference type="EMBL" id="LK032157">
    <property type="protein sequence ID" value="CDY24359.1"/>
    <property type="molecule type" value="Genomic_DNA"/>
</dbReference>
<keyword evidence="3" id="KW-1185">Reference proteome</keyword>
<dbReference type="Gramene" id="CDY24359">
    <property type="protein sequence ID" value="CDY24359"/>
    <property type="gene ID" value="GSBRNA2T00026571001"/>
</dbReference>
<evidence type="ECO:0000313" key="3">
    <source>
        <dbReference type="Proteomes" id="UP000028999"/>
    </source>
</evidence>
<gene>
    <name evidence="2" type="primary">BnaA07g02840D</name>
    <name evidence="2" type="ORF">GSBRNA2T00026571001</name>
</gene>
<dbReference type="PROSITE" id="PS50181">
    <property type="entry name" value="FBOX"/>
    <property type="match status" value="1"/>
</dbReference>
<reference evidence="2 3" key="1">
    <citation type="journal article" date="2014" name="Science">
        <title>Plant genetics. Early allopolyploid evolution in the post-Neolithic Brassica napus oilseed genome.</title>
        <authorList>
            <person name="Chalhoub B."/>
            <person name="Denoeud F."/>
            <person name="Liu S."/>
            <person name="Parkin I.A."/>
            <person name="Tang H."/>
            <person name="Wang X."/>
            <person name="Chiquet J."/>
            <person name="Belcram H."/>
            <person name="Tong C."/>
            <person name="Samans B."/>
            <person name="Correa M."/>
            <person name="Da Silva C."/>
            <person name="Just J."/>
            <person name="Falentin C."/>
            <person name="Koh C.S."/>
            <person name="Le Clainche I."/>
            <person name="Bernard M."/>
            <person name="Bento P."/>
            <person name="Noel B."/>
            <person name="Labadie K."/>
            <person name="Alberti A."/>
            <person name="Charles M."/>
            <person name="Arnaud D."/>
            <person name="Guo H."/>
            <person name="Daviaud C."/>
            <person name="Alamery S."/>
            <person name="Jabbari K."/>
            <person name="Zhao M."/>
            <person name="Edger P.P."/>
            <person name="Chelaifa H."/>
            <person name="Tack D."/>
            <person name="Lassalle G."/>
            <person name="Mestiri I."/>
            <person name="Schnel N."/>
            <person name="Le Paslier M.C."/>
            <person name="Fan G."/>
            <person name="Renault V."/>
            <person name="Bayer P.E."/>
            <person name="Golicz A.A."/>
            <person name="Manoli S."/>
            <person name="Lee T.H."/>
            <person name="Thi V.H."/>
            <person name="Chalabi S."/>
            <person name="Hu Q."/>
            <person name="Fan C."/>
            <person name="Tollenaere R."/>
            <person name="Lu Y."/>
            <person name="Battail C."/>
            <person name="Shen J."/>
            <person name="Sidebottom C.H."/>
            <person name="Wang X."/>
            <person name="Canaguier A."/>
            <person name="Chauveau A."/>
            <person name="Berard A."/>
            <person name="Deniot G."/>
            <person name="Guan M."/>
            <person name="Liu Z."/>
            <person name="Sun F."/>
            <person name="Lim Y.P."/>
            <person name="Lyons E."/>
            <person name="Town C.D."/>
            <person name="Bancroft I."/>
            <person name="Wang X."/>
            <person name="Meng J."/>
            <person name="Ma J."/>
            <person name="Pires J.C."/>
            <person name="King G.J."/>
            <person name="Brunel D."/>
            <person name="Delourme R."/>
            <person name="Renard M."/>
            <person name="Aury J.M."/>
            <person name="Adams K.L."/>
            <person name="Batley J."/>
            <person name="Snowdon R.J."/>
            <person name="Tost J."/>
            <person name="Edwards D."/>
            <person name="Zhou Y."/>
            <person name="Hua W."/>
            <person name="Sharpe A.G."/>
            <person name="Paterson A.H."/>
            <person name="Guan C."/>
            <person name="Wincker P."/>
        </authorList>
    </citation>
    <scope>NUCLEOTIDE SEQUENCE [LARGE SCALE GENOMIC DNA]</scope>
    <source>
        <strain evidence="3">cv. Darmor-bzh</strain>
    </source>
</reference>
<evidence type="ECO:0000259" key="1">
    <source>
        <dbReference type="PROSITE" id="PS50181"/>
    </source>
</evidence>
<dbReference type="InterPro" id="IPR036047">
    <property type="entry name" value="F-box-like_dom_sf"/>
</dbReference>
<dbReference type="Pfam" id="PF00646">
    <property type="entry name" value="F-box"/>
    <property type="match status" value="1"/>
</dbReference>
<accession>A0A078GG96</accession>
<protein>
    <submittedName>
        <fullName evidence="2">BnaA07g02840D protein</fullName>
    </submittedName>
</protein>
<dbReference type="InterPro" id="IPR001810">
    <property type="entry name" value="F-box_dom"/>
</dbReference>
<dbReference type="SUPFAM" id="SSF81383">
    <property type="entry name" value="F-box domain"/>
    <property type="match status" value="1"/>
</dbReference>
<feature type="domain" description="F-box" evidence="1">
    <location>
        <begin position="15"/>
        <end position="61"/>
    </location>
</feature>